<accession>A0ABM9V5H9</accession>
<evidence type="ECO:0000313" key="1">
    <source>
        <dbReference type="EMBL" id="CUW14481.1"/>
    </source>
</evidence>
<sequence>MKITTVKGLPISSPDFLAKEKIDNDQYNVILKKNKKFDYLSWRQLNDLIVYPKKNLVSLPKSNKSFRIGQIKKNY</sequence>
<evidence type="ECO:0000313" key="2">
    <source>
        <dbReference type="Proteomes" id="UP000199271"/>
    </source>
</evidence>
<comment type="caution">
    <text evidence="1">The sequence shown here is derived from an EMBL/GenBank/DDBJ whole genome shotgun (WGS) entry which is preliminary data.</text>
</comment>
<name>A0ABM9V5H9_9LACO</name>
<dbReference type="EMBL" id="FBSY01000014">
    <property type="protein sequence ID" value="CUW14481.1"/>
    <property type="molecule type" value="Genomic_DNA"/>
</dbReference>
<reference evidence="1 2" key="1">
    <citation type="submission" date="2015-12" db="EMBL/GenBank/DDBJ databases">
        <authorList>
            <person name="Andreevskaya M."/>
        </authorList>
    </citation>
    <scope>NUCLEOTIDE SEQUENCE [LARGE SCALE GENOMIC DNA]</scope>
    <source>
        <strain evidence="1 2">C122c</strain>
    </source>
</reference>
<organism evidence="1 2">
    <name type="scientific">Leuconostoc gasicomitatum</name>
    <dbReference type="NCBI Taxonomy" id="115778"/>
    <lineage>
        <taxon>Bacteria</taxon>
        <taxon>Bacillati</taxon>
        <taxon>Bacillota</taxon>
        <taxon>Bacilli</taxon>
        <taxon>Lactobacillales</taxon>
        <taxon>Lactobacillaceae</taxon>
        <taxon>Leuconostoc</taxon>
        <taxon>Leuconostoc gelidum group</taxon>
    </lineage>
</organism>
<gene>
    <name evidence="1" type="ORF">C122C_0065</name>
</gene>
<dbReference type="Proteomes" id="UP000199271">
    <property type="component" value="Unassembled WGS sequence"/>
</dbReference>
<keyword evidence="2" id="KW-1185">Reference proteome</keyword>
<dbReference type="RefSeq" id="WP_089997682.1">
    <property type="nucleotide sequence ID" value="NZ_FBSY01000014.1"/>
</dbReference>
<proteinExistence type="predicted"/>
<protein>
    <submittedName>
        <fullName evidence="1">Uncharacterized protein</fullName>
    </submittedName>
</protein>